<evidence type="ECO:0000259" key="12">
    <source>
        <dbReference type="Pfam" id="PF23539"/>
    </source>
</evidence>
<feature type="transmembrane region" description="Helical" evidence="10">
    <location>
        <begin position="102"/>
        <end position="122"/>
    </location>
</feature>
<keyword evidence="10" id="KW-1133">Transmembrane helix</keyword>
<evidence type="ECO:0000313" key="14">
    <source>
        <dbReference type="Proteomes" id="UP001501594"/>
    </source>
</evidence>
<dbReference type="Pfam" id="PF23539">
    <property type="entry name" value="DUF7134"/>
    <property type="match status" value="1"/>
</dbReference>
<feature type="compositionally biased region" description="Polar residues" evidence="9">
    <location>
        <begin position="391"/>
        <end position="400"/>
    </location>
</feature>
<dbReference type="InterPro" id="IPR011712">
    <property type="entry name" value="Sig_transdc_His_kin_sub3_dim/P"/>
</dbReference>
<evidence type="ECO:0000259" key="11">
    <source>
        <dbReference type="Pfam" id="PF07730"/>
    </source>
</evidence>
<evidence type="ECO:0000256" key="4">
    <source>
        <dbReference type="ARBA" id="ARBA00022679"/>
    </source>
</evidence>
<dbReference type="RefSeq" id="WP_344796973.1">
    <property type="nucleotide sequence ID" value="NZ_BAABAU010000003.1"/>
</dbReference>
<dbReference type="EMBL" id="BAABAU010000003">
    <property type="protein sequence ID" value="GAA4267050.1"/>
    <property type="molecule type" value="Genomic_DNA"/>
</dbReference>
<evidence type="ECO:0000256" key="2">
    <source>
        <dbReference type="ARBA" id="ARBA00012438"/>
    </source>
</evidence>
<evidence type="ECO:0000256" key="9">
    <source>
        <dbReference type="SAM" id="MobiDB-lite"/>
    </source>
</evidence>
<keyword evidence="4" id="KW-0808">Transferase</keyword>
<evidence type="ECO:0000313" key="13">
    <source>
        <dbReference type="EMBL" id="GAA4267050.1"/>
    </source>
</evidence>
<evidence type="ECO:0000256" key="7">
    <source>
        <dbReference type="ARBA" id="ARBA00022840"/>
    </source>
</evidence>
<keyword evidence="10" id="KW-0812">Transmembrane</keyword>
<evidence type="ECO:0000256" key="1">
    <source>
        <dbReference type="ARBA" id="ARBA00000085"/>
    </source>
</evidence>
<dbReference type="Gene3D" id="3.30.565.10">
    <property type="entry name" value="Histidine kinase-like ATPase, C-terminal domain"/>
    <property type="match status" value="1"/>
</dbReference>
<keyword evidence="7" id="KW-0067">ATP-binding</keyword>
<sequence>MTIDWARLFSSRVFRVDLVTGLIIAVLGLVPGWIDLTRPHLITVLLAIVATALRRSMPGTALAATWILAVFELWLGERPSLIALTYVLVLYAVARVGNRWQIYAGGVSVVFGGVIASVYLYRTGARFTEFAYGSYAQTIIVLLAPPAVLGLAWLIGLTVRFFFSRNDESELRLVAESEAHRALDVAAEERARASMARDVHDIVGHSLAVIIAQADSVEFLDDTDRIRAVNATIADTARRSLREVREVLSGTSTPVADDAPQDLTALVEQVRAAGVVIEHRLRGERRVLDPARSVVVRRVAQEMLTNALRHGAPGEPVLFAESWRSGDVVLEVENAVVGRVAEGGGLGVEGMRARVTAVGGFLEAEGLEGVFTARARIPVPATADPAEPGQAVTTTPKEDA</sequence>
<comment type="catalytic activity">
    <reaction evidence="1">
        <text>ATP + protein L-histidine = ADP + protein N-phospho-L-histidine.</text>
        <dbReference type="EC" id="2.7.13.3"/>
    </reaction>
</comment>
<feature type="domain" description="DUF7134" evidence="12">
    <location>
        <begin position="9"/>
        <end position="160"/>
    </location>
</feature>
<dbReference type="Pfam" id="PF07730">
    <property type="entry name" value="HisKA_3"/>
    <property type="match status" value="1"/>
</dbReference>
<keyword evidence="14" id="KW-1185">Reference proteome</keyword>
<dbReference type="GO" id="GO:0016301">
    <property type="term" value="F:kinase activity"/>
    <property type="evidence" value="ECO:0007669"/>
    <property type="project" value="UniProtKB-KW"/>
</dbReference>
<dbReference type="InterPro" id="IPR055558">
    <property type="entry name" value="DUF7134"/>
</dbReference>
<dbReference type="InterPro" id="IPR036890">
    <property type="entry name" value="HATPase_C_sf"/>
</dbReference>
<comment type="caution">
    <text evidence="13">The sequence shown here is derived from an EMBL/GenBank/DDBJ whole genome shotgun (WGS) entry which is preliminary data.</text>
</comment>
<name>A0ABP8E490_9MICO</name>
<feature type="transmembrane region" description="Helical" evidence="10">
    <location>
        <begin position="134"/>
        <end position="163"/>
    </location>
</feature>
<reference evidence="14" key="1">
    <citation type="journal article" date="2019" name="Int. J. Syst. Evol. Microbiol.">
        <title>The Global Catalogue of Microorganisms (GCM) 10K type strain sequencing project: providing services to taxonomists for standard genome sequencing and annotation.</title>
        <authorList>
            <consortium name="The Broad Institute Genomics Platform"/>
            <consortium name="The Broad Institute Genome Sequencing Center for Infectious Disease"/>
            <person name="Wu L."/>
            <person name="Ma J."/>
        </authorList>
    </citation>
    <scope>NUCLEOTIDE SEQUENCE [LARGE SCALE GENOMIC DNA]</scope>
    <source>
        <strain evidence="14">JCM 17442</strain>
    </source>
</reference>
<feature type="transmembrane region" description="Helical" evidence="10">
    <location>
        <begin position="81"/>
        <end position="97"/>
    </location>
</feature>
<dbReference type="Gene3D" id="1.20.5.1930">
    <property type="match status" value="1"/>
</dbReference>
<evidence type="ECO:0000256" key="10">
    <source>
        <dbReference type="SAM" id="Phobius"/>
    </source>
</evidence>
<accession>A0ABP8E490</accession>
<feature type="transmembrane region" description="Helical" evidence="10">
    <location>
        <begin position="12"/>
        <end position="30"/>
    </location>
</feature>
<evidence type="ECO:0000256" key="6">
    <source>
        <dbReference type="ARBA" id="ARBA00022777"/>
    </source>
</evidence>
<dbReference type="PANTHER" id="PTHR24421">
    <property type="entry name" value="NITRATE/NITRITE SENSOR PROTEIN NARX-RELATED"/>
    <property type="match status" value="1"/>
</dbReference>
<keyword evidence="10" id="KW-0472">Membrane</keyword>
<organism evidence="13 14">
    <name type="scientific">Frondihabitans peucedani</name>
    <dbReference type="NCBI Taxonomy" id="598626"/>
    <lineage>
        <taxon>Bacteria</taxon>
        <taxon>Bacillati</taxon>
        <taxon>Actinomycetota</taxon>
        <taxon>Actinomycetes</taxon>
        <taxon>Micrococcales</taxon>
        <taxon>Microbacteriaceae</taxon>
        <taxon>Frondihabitans</taxon>
    </lineage>
</organism>
<evidence type="ECO:0000256" key="8">
    <source>
        <dbReference type="ARBA" id="ARBA00023012"/>
    </source>
</evidence>
<proteinExistence type="predicted"/>
<dbReference type="Proteomes" id="UP001501594">
    <property type="component" value="Unassembled WGS sequence"/>
</dbReference>
<feature type="domain" description="Signal transduction histidine kinase subgroup 3 dimerisation and phosphoacceptor" evidence="11">
    <location>
        <begin position="192"/>
        <end position="252"/>
    </location>
</feature>
<evidence type="ECO:0000256" key="5">
    <source>
        <dbReference type="ARBA" id="ARBA00022741"/>
    </source>
</evidence>
<keyword evidence="3" id="KW-0597">Phosphoprotein</keyword>
<feature type="region of interest" description="Disordered" evidence="9">
    <location>
        <begin position="381"/>
        <end position="400"/>
    </location>
</feature>
<keyword evidence="8" id="KW-0902">Two-component regulatory system</keyword>
<keyword evidence="6 13" id="KW-0418">Kinase</keyword>
<keyword evidence="5" id="KW-0547">Nucleotide-binding</keyword>
<gene>
    <name evidence="13" type="ORF">GCM10022256_26620</name>
</gene>
<dbReference type="EC" id="2.7.13.3" evidence="2"/>
<protein>
    <recommendedName>
        <fullName evidence="2">histidine kinase</fullName>
        <ecNumber evidence="2">2.7.13.3</ecNumber>
    </recommendedName>
</protein>
<dbReference type="PANTHER" id="PTHR24421:SF10">
    <property type="entry name" value="NITRATE_NITRITE SENSOR PROTEIN NARQ"/>
    <property type="match status" value="1"/>
</dbReference>
<dbReference type="InterPro" id="IPR050482">
    <property type="entry name" value="Sensor_HK_TwoCompSys"/>
</dbReference>
<dbReference type="SUPFAM" id="SSF55874">
    <property type="entry name" value="ATPase domain of HSP90 chaperone/DNA topoisomerase II/histidine kinase"/>
    <property type="match status" value="1"/>
</dbReference>
<evidence type="ECO:0000256" key="3">
    <source>
        <dbReference type="ARBA" id="ARBA00022553"/>
    </source>
</evidence>